<keyword evidence="2" id="KW-1185">Reference proteome</keyword>
<dbReference type="Gene3D" id="3.10.450.50">
    <property type="match status" value="1"/>
</dbReference>
<evidence type="ECO:0008006" key="3">
    <source>
        <dbReference type="Google" id="ProtNLM"/>
    </source>
</evidence>
<accession>B9YZX0</accession>
<dbReference type="SUPFAM" id="SSF54427">
    <property type="entry name" value="NTF2-like"/>
    <property type="match status" value="1"/>
</dbReference>
<evidence type="ECO:0000313" key="1">
    <source>
        <dbReference type="EMBL" id="EEG09853.1"/>
    </source>
</evidence>
<dbReference type="InterPro" id="IPR032710">
    <property type="entry name" value="NTF2-like_dom_sf"/>
</dbReference>
<protein>
    <recommendedName>
        <fullName evidence="3">SnoaL-like domain-containing protein</fullName>
    </recommendedName>
</protein>
<comment type="caution">
    <text evidence="1">The sequence shown here is derived from an EMBL/GenBank/DDBJ whole genome shotgun (WGS) entry which is preliminary data.</text>
</comment>
<dbReference type="Proteomes" id="UP000003165">
    <property type="component" value="Unassembled WGS sequence"/>
</dbReference>
<dbReference type="AlphaFoldDB" id="B9YZX0"/>
<organism evidence="1 2">
    <name type="scientific">Pseudogulbenkiania ferrooxidans 2002</name>
    <dbReference type="NCBI Taxonomy" id="279714"/>
    <lineage>
        <taxon>Bacteria</taxon>
        <taxon>Pseudomonadati</taxon>
        <taxon>Pseudomonadota</taxon>
        <taxon>Betaproteobacteria</taxon>
        <taxon>Neisseriales</taxon>
        <taxon>Chromobacteriaceae</taxon>
        <taxon>Pseudogulbenkiania</taxon>
    </lineage>
</organism>
<dbReference type="EMBL" id="ACIS01000002">
    <property type="protein sequence ID" value="EEG09853.1"/>
    <property type="molecule type" value="Genomic_DNA"/>
</dbReference>
<evidence type="ECO:0000313" key="2">
    <source>
        <dbReference type="Proteomes" id="UP000003165"/>
    </source>
</evidence>
<sequence>MFNVLEQPVFILREQLLDGSQAFLTWDFRFRRRGKAYLLHGGSHLRFDSRGKVVAHRDYWDSAEELLHKLPLIGPPLRLLRRLLSVHDEGWRA</sequence>
<name>B9YZX0_9NEIS</name>
<gene>
    <name evidence="1" type="ORF">FuraDRAFT_0869</name>
</gene>
<proteinExistence type="predicted"/>
<dbReference type="eggNOG" id="COG3631">
    <property type="taxonomic scope" value="Bacteria"/>
</dbReference>
<reference evidence="1 2" key="1">
    <citation type="submission" date="2009-02" db="EMBL/GenBank/DDBJ databases">
        <title>Sequencing of the draft genome and assembly of Lutiella nitroferrum 2002.</title>
        <authorList>
            <consortium name="US DOE Joint Genome Institute (JGI-PGF)"/>
            <person name="Lucas S."/>
            <person name="Copeland A."/>
            <person name="Lapidus A."/>
            <person name="Glavina del Rio T."/>
            <person name="Tice H."/>
            <person name="Bruce D."/>
            <person name="Goodwin L."/>
            <person name="Pitluck S."/>
            <person name="Larimer F."/>
            <person name="Land M.L."/>
            <person name="Hauser L."/>
            <person name="Coates J.D."/>
        </authorList>
    </citation>
    <scope>NUCLEOTIDE SEQUENCE [LARGE SCALE GENOMIC DNA]</scope>
    <source>
        <strain evidence="1 2">2002</strain>
    </source>
</reference>